<dbReference type="Proteomes" id="UP000689967">
    <property type="component" value="Unassembled WGS sequence"/>
</dbReference>
<accession>A0ABS6HE51</accession>
<dbReference type="PANTHER" id="PTHR13847">
    <property type="entry name" value="SARCOSINE DEHYDROGENASE-RELATED"/>
    <property type="match status" value="1"/>
</dbReference>
<dbReference type="PANTHER" id="PTHR13847:SF281">
    <property type="entry name" value="FAD DEPENDENT OXIDOREDUCTASE DOMAIN-CONTAINING PROTEIN"/>
    <property type="match status" value="1"/>
</dbReference>
<evidence type="ECO:0000313" key="2">
    <source>
        <dbReference type="EMBL" id="MBU8546621.1"/>
    </source>
</evidence>
<proteinExistence type="predicted"/>
<sequence>MNGSDAIFAPGFRDSPYWWEAAPPGASTAPLPDVAEVVIVGGGIAGLSTALELGRNGIKALVIDRETIGWGASSRNGGALSGAGSLGKVRADLKEAFGESLVNEMVEEGEAAYEDFASLIARENLDCDFERSGRFVGAHAAKAMEGLKRRAEMLNAATGAEEAFVVPRGAVAEEIATTKYHGGMVMLRAGGLHPAKYVRSLAEAATRHGATLVSGVTLESYARQPDGSFVVTTDKGRIGTKHLMLATNGYTGAATPWFRRRLIPVASYMIATEELGEDRVRRALPKLRVYGDTKKILYYFRPSPDHRRILFGGRASFVQTDPRKAAATLHRFLVDLIPDLAGVRITHGWKGNVAFAFDMMPHVGIQDGVHYAMACNGSGVVGMTHFGRVAAQQILGGSNRVSAFARLSFPTRPLYTGHPWFMPLVGTAYQLRDRLDGWRVTNGGV</sequence>
<gene>
    <name evidence="2" type="ORF">JJQ90_23075</name>
</gene>
<keyword evidence="3" id="KW-1185">Reference proteome</keyword>
<feature type="domain" description="FAD dependent oxidoreductase" evidence="1">
    <location>
        <begin position="37"/>
        <end position="392"/>
    </location>
</feature>
<dbReference type="InterPro" id="IPR006076">
    <property type="entry name" value="FAD-dep_OxRdtase"/>
</dbReference>
<name>A0ABS6HE51_9PROT</name>
<reference evidence="2 3" key="1">
    <citation type="submission" date="2021-01" db="EMBL/GenBank/DDBJ databases">
        <title>Roseomonas sp. nov, a bacterium isolated from an oil production mixture in Yumen Oilfield.</title>
        <authorList>
            <person name="Wu D."/>
        </authorList>
    </citation>
    <scope>NUCLEOTIDE SEQUENCE [LARGE SCALE GENOMIC DNA]</scope>
    <source>
        <strain evidence="2 3">ROY-5-3</strain>
    </source>
</reference>
<protein>
    <submittedName>
        <fullName evidence="2">FAD-binding oxidoreductase</fullName>
    </submittedName>
</protein>
<dbReference type="EMBL" id="JAERQM010000008">
    <property type="protein sequence ID" value="MBU8546621.1"/>
    <property type="molecule type" value="Genomic_DNA"/>
</dbReference>
<evidence type="ECO:0000313" key="3">
    <source>
        <dbReference type="Proteomes" id="UP000689967"/>
    </source>
</evidence>
<dbReference type="Pfam" id="PF01266">
    <property type="entry name" value="DAO"/>
    <property type="match status" value="1"/>
</dbReference>
<organism evidence="2 3">
    <name type="scientific">Falsiroseomonas oleicola</name>
    <dbReference type="NCBI Taxonomy" id="2801474"/>
    <lineage>
        <taxon>Bacteria</taxon>
        <taxon>Pseudomonadati</taxon>
        <taxon>Pseudomonadota</taxon>
        <taxon>Alphaproteobacteria</taxon>
        <taxon>Acetobacterales</taxon>
        <taxon>Roseomonadaceae</taxon>
        <taxon>Falsiroseomonas</taxon>
    </lineage>
</organism>
<dbReference type="RefSeq" id="WP_216878640.1">
    <property type="nucleotide sequence ID" value="NZ_JAERQM010000008.1"/>
</dbReference>
<comment type="caution">
    <text evidence="2">The sequence shown here is derived from an EMBL/GenBank/DDBJ whole genome shotgun (WGS) entry which is preliminary data.</text>
</comment>
<evidence type="ECO:0000259" key="1">
    <source>
        <dbReference type="Pfam" id="PF01266"/>
    </source>
</evidence>